<organism evidence="3 4">
    <name type="scientific">Hydrogenophaga laconesensis</name>
    <dbReference type="NCBI Taxonomy" id="1805971"/>
    <lineage>
        <taxon>Bacteria</taxon>
        <taxon>Pseudomonadati</taxon>
        <taxon>Pseudomonadota</taxon>
        <taxon>Betaproteobacteria</taxon>
        <taxon>Burkholderiales</taxon>
        <taxon>Comamonadaceae</taxon>
        <taxon>Hydrogenophaga</taxon>
    </lineage>
</organism>
<feature type="domain" description="AsmA" evidence="2">
    <location>
        <begin position="496"/>
        <end position="576"/>
    </location>
</feature>
<accession>A0ABU1VA04</accession>
<evidence type="ECO:0000313" key="3">
    <source>
        <dbReference type="EMBL" id="MDR7094175.1"/>
    </source>
</evidence>
<feature type="region of interest" description="Disordered" evidence="1">
    <location>
        <begin position="343"/>
        <end position="362"/>
    </location>
</feature>
<name>A0ABU1VA04_9BURK</name>
<dbReference type="PANTHER" id="PTHR30441">
    <property type="entry name" value="DUF748 DOMAIN-CONTAINING PROTEIN"/>
    <property type="match status" value="1"/>
</dbReference>
<evidence type="ECO:0000313" key="4">
    <source>
        <dbReference type="Proteomes" id="UP001265550"/>
    </source>
</evidence>
<evidence type="ECO:0000259" key="2">
    <source>
        <dbReference type="Pfam" id="PF05170"/>
    </source>
</evidence>
<dbReference type="RefSeq" id="WP_204733123.1">
    <property type="nucleotide sequence ID" value="NZ_JAVDWE010000004.1"/>
</dbReference>
<gene>
    <name evidence="3" type="ORF">J2X09_001913</name>
</gene>
<feature type="region of interest" description="Disordered" evidence="1">
    <location>
        <begin position="668"/>
        <end position="688"/>
    </location>
</feature>
<protein>
    <submittedName>
        <fullName evidence="3">Uncharacterized protein involved in outer membrane biogenesis</fullName>
    </submittedName>
</protein>
<feature type="domain" description="AsmA" evidence="2">
    <location>
        <begin position="5"/>
        <end position="454"/>
    </location>
</feature>
<sequence>MRAAWIAGGTVCLLALGIAWGEYAGWPFLRQPIENAATRSVAVPVQLQGQFRAHFIWRPRVEVQELRIASDGRYGAPHLLDAQGVSLAWHWGDIWRWQRGEHLLLQRLQADALDARLMRLANGDANWQLGQKDEPAPAEQEKDPLGGLPRFGSLVVGQGHIVWQDKVQDVDLDVQVRGSEGEAVVGSASGYEATLKGRYRTMPMDLQVRAGSTLPLLQDPEAAPDAQWVPMRVSGTVAAARLLFDGQAAALLGTPRLDGALEFQGRSLAEVGKPLGITLPQTPPFDLRGRLSQDAGVWRLQASRATIGSSRLAGDLRFHQRTNPSRLTGELTGTKLAFADLGPAIGGDGGTAKPPAQQEAQGRVLPQRRFDLPSLKVMDADVNVAIDQVDFGTDAMAPLQQLKTRIHLDGGVLRLDDLHAVVSGGRFQGMTQLDANAQPAQWQARLDIAGVDIAGWMRGLRKDSAPAAPSVNATGALKKEREQARQGGEQAVRSYVTGVLSAKLDVRGAGNSTADILGSLNGPVDLTLRDGTLSHLATEAIGLDVAQALGVLIRGDHPLPLNCARFDMVARNGLVEPRMAVIDNRDTTVRVNGHVNLRDESMALRLVAEPKDWSLVSLRTPITVNGTLGKPDIGIEGRRLAGKVIGAIALGAAAGPAAAVIPLFERGSNSEGDPCTTVASAASTARKP</sequence>
<dbReference type="InterPro" id="IPR052894">
    <property type="entry name" value="AsmA-related"/>
</dbReference>
<keyword evidence="4" id="KW-1185">Reference proteome</keyword>
<reference evidence="3 4" key="1">
    <citation type="submission" date="2023-07" db="EMBL/GenBank/DDBJ databases">
        <title>Sorghum-associated microbial communities from plants grown in Nebraska, USA.</title>
        <authorList>
            <person name="Schachtman D."/>
        </authorList>
    </citation>
    <scope>NUCLEOTIDE SEQUENCE [LARGE SCALE GENOMIC DNA]</scope>
    <source>
        <strain evidence="3 4">BE240</strain>
    </source>
</reference>
<dbReference type="EMBL" id="JAVDWE010000004">
    <property type="protein sequence ID" value="MDR7094175.1"/>
    <property type="molecule type" value="Genomic_DNA"/>
</dbReference>
<proteinExistence type="predicted"/>
<comment type="caution">
    <text evidence="3">The sequence shown here is derived from an EMBL/GenBank/DDBJ whole genome shotgun (WGS) entry which is preliminary data.</text>
</comment>
<dbReference type="PANTHER" id="PTHR30441:SF4">
    <property type="entry name" value="PROTEIN ASMA"/>
    <property type="match status" value="1"/>
</dbReference>
<dbReference type="Proteomes" id="UP001265550">
    <property type="component" value="Unassembled WGS sequence"/>
</dbReference>
<dbReference type="InterPro" id="IPR007844">
    <property type="entry name" value="AsmA"/>
</dbReference>
<evidence type="ECO:0000256" key="1">
    <source>
        <dbReference type="SAM" id="MobiDB-lite"/>
    </source>
</evidence>
<dbReference type="Pfam" id="PF05170">
    <property type="entry name" value="AsmA"/>
    <property type="match status" value="2"/>
</dbReference>